<organism evidence="1 2">
    <name type="scientific">Actinoplanes xinjiangensis</name>
    <dbReference type="NCBI Taxonomy" id="512350"/>
    <lineage>
        <taxon>Bacteria</taxon>
        <taxon>Bacillati</taxon>
        <taxon>Actinomycetota</taxon>
        <taxon>Actinomycetes</taxon>
        <taxon>Micromonosporales</taxon>
        <taxon>Micromonosporaceae</taxon>
        <taxon>Actinoplanes</taxon>
    </lineage>
</organism>
<dbReference type="RefSeq" id="WP_239170038.1">
    <property type="nucleotide sequence ID" value="NZ_BONA01000039.1"/>
</dbReference>
<keyword evidence="2" id="KW-1185">Reference proteome</keyword>
<dbReference type="Proteomes" id="UP000245697">
    <property type="component" value="Unassembled WGS sequence"/>
</dbReference>
<dbReference type="EMBL" id="QGGR01000006">
    <property type="protein sequence ID" value="PWK48156.1"/>
    <property type="molecule type" value="Genomic_DNA"/>
</dbReference>
<accession>A0A316FKC3</accession>
<protein>
    <recommendedName>
        <fullName evidence="3">EVE domain-containing protein</fullName>
    </recommendedName>
</protein>
<dbReference type="InterPro" id="IPR015947">
    <property type="entry name" value="PUA-like_sf"/>
</dbReference>
<dbReference type="SUPFAM" id="SSF88697">
    <property type="entry name" value="PUA domain-like"/>
    <property type="match status" value="1"/>
</dbReference>
<reference evidence="1 2" key="1">
    <citation type="submission" date="2018-05" db="EMBL/GenBank/DDBJ databases">
        <title>Genomic Encyclopedia of Archaeal and Bacterial Type Strains, Phase II (KMG-II): from individual species to whole genera.</title>
        <authorList>
            <person name="Goeker M."/>
        </authorList>
    </citation>
    <scope>NUCLEOTIDE SEQUENCE [LARGE SCALE GENOMIC DNA]</scope>
    <source>
        <strain evidence="1 2">DSM 45184</strain>
    </source>
</reference>
<evidence type="ECO:0000313" key="1">
    <source>
        <dbReference type="EMBL" id="PWK48156.1"/>
    </source>
</evidence>
<evidence type="ECO:0008006" key="3">
    <source>
        <dbReference type="Google" id="ProtNLM"/>
    </source>
</evidence>
<name>A0A316FKC3_9ACTN</name>
<evidence type="ECO:0000313" key="2">
    <source>
        <dbReference type="Proteomes" id="UP000245697"/>
    </source>
</evidence>
<dbReference type="AlphaFoldDB" id="A0A316FKC3"/>
<sequence>MSVADRAQLITADDLGAWLIKGNADHADLGGRFARQPRVDRWCVRRSYRLELMAAGQPVLFWGSGSRRRDVAYGLWGCGRLLGPARRQADGAGWELPLDLTIADPSAWIGRAELRAHDELAGLEVLRQPQAANPSYLSKRQFAALRRDFRDAFAW</sequence>
<proteinExistence type="predicted"/>
<gene>
    <name evidence="1" type="ORF">BC793_106183</name>
</gene>
<comment type="caution">
    <text evidence="1">The sequence shown here is derived from an EMBL/GenBank/DDBJ whole genome shotgun (WGS) entry which is preliminary data.</text>
</comment>